<dbReference type="GO" id="GO:0005886">
    <property type="term" value="C:plasma membrane"/>
    <property type="evidence" value="ECO:0007669"/>
    <property type="project" value="UniProtKB-SubCell"/>
</dbReference>
<dbReference type="Gene3D" id="1.10.3720.10">
    <property type="entry name" value="MetI-like"/>
    <property type="match status" value="1"/>
</dbReference>
<dbReference type="Pfam" id="PF00528">
    <property type="entry name" value="BPD_transp_1"/>
    <property type="match status" value="1"/>
</dbReference>
<evidence type="ECO:0000259" key="6">
    <source>
        <dbReference type="PROSITE" id="PS50928"/>
    </source>
</evidence>
<reference evidence="7 8" key="1">
    <citation type="submission" date="2020-08" db="EMBL/GenBank/DDBJ databases">
        <title>Genomic Encyclopedia of Type Strains, Phase IV (KMG-IV): sequencing the most valuable type-strain genomes for metagenomic binning, comparative biology and taxonomic classification.</title>
        <authorList>
            <person name="Goeker M."/>
        </authorList>
    </citation>
    <scope>NUCLEOTIDE SEQUENCE [LARGE SCALE GENOMIC DNA]</scope>
    <source>
        <strain evidence="7 8">DSM 21458</strain>
    </source>
</reference>
<evidence type="ECO:0000256" key="5">
    <source>
        <dbReference type="RuleBase" id="RU363032"/>
    </source>
</evidence>
<feature type="transmembrane region" description="Helical" evidence="5">
    <location>
        <begin position="253"/>
        <end position="275"/>
    </location>
</feature>
<dbReference type="SUPFAM" id="SSF161098">
    <property type="entry name" value="MetI-like"/>
    <property type="match status" value="1"/>
</dbReference>
<dbReference type="EMBL" id="JACHHG010000004">
    <property type="protein sequence ID" value="MBB6097803.1"/>
    <property type="molecule type" value="Genomic_DNA"/>
</dbReference>
<protein>
    <submittedName>
        <fullName evidence="7">Glucose/mannose transport system permease protein</fullName>
    </submittedName>
</protein>
<dbReference type="GO" id="GO:0055085">
    <property type="term" value="P:transmembrane transport"/>
    <property type="evidence" value="ECO:0007669"/>
    <property type="project" value="InterPro"/>
</dbReference>
<evidence type="ECO:0000313" key="7">
    <source>
        <dbReference type="EMBL" id="MBB6097803.1"/>
    </source>
</evidence>
<evidence type="ECO:0000256" key="2">
    <source>
        <dbReference type="ARBA" id="ARBA00022692"/>
    </source>
</evidence>
<dbReference type="Proteomes" id="UP000569951">
    <property type="component" value="Unassembled WGS sequence"/>
</dbReference>
<keyword evidence="5" id="KW-0813">Transport</keyword>
<evidence type="ECO:0000256" key="1">
    <source>
        <dbReference type="ARBA" id="ARBA00004141"/>
    </source>
</evidence>
<name>A0A841HY45_9DEIO</name>
<evidence type="ECO:0000313" key="8">
    <source>
        <dbReference type="Proteomes" id="UP000569951"/>
    </source>
</evidence>
<comment type="similarity">
    <text evidence="5">Belongs to the binding-protein-dependent transport system permease family.</text>
</comment>
<feature type="transmembrane region" description="Helical" evidence="5">
    <location>
        <begin position="21"/>
        <end position="42"/>
    </location>
</feature>
<dbReference type="InterPro" id="IPR000515">
    <property type="entry name" value="MetI-like"/>
</dbReference>
<keyword evidence="4 5" id="KW-0472">Membrane</keyword>
<feature type="transmembrane region" description="Helical" evidence="5">
    <location>
        <begin position="192"/>
        <end position="214"/>
    </location>
</feature>
<feature type="transmembrane region" description="Helical" evidence="5">
    <location>
        <begin position="148"/>
        <end position="171"/>
    </location>
</feature>
<keyword evidence="8" id="KW-1185">Reference proteome</keyword>
<accession>A0A841HY45</accession>
<evidence type="ECO:0000256" key="4">
    <source>
        <dbReference type="ARBA" id="ARBA00023136"/>
    </source>
</evidence>
<keyword evidence="2 5" id="KW-0812">Transmembrane</keyword>
<dbReference type="RefSeq" id="WP_183985618.1">
    <property type="nucleotide sequence ID" value="NZ_JACHHG010000004.1"/>
</dbReference>
<dbReference type="AlphaFoldDB" id="A0A841HY45"/>
<organism evidence="7 8">
    <name type="scientific">Deinobacterium chartae</name>
    <dbReference type="NCBI Taxonomy" id="521158"/>
    <lineage>
        <taxon>Bacteria</taxon>
        <taxon>Thermotogati</taxon>
        <taxon>Deinococcota</taxon>
        <taxon>Deinococci</taxon>
        <taxon>Deinococcales</taxon>
        <taxon>Deinococcaceae</taxon>
        <taxon>Deinobacterium</taxon>
    </lineage>
</organism>
<sequence length="285" mass="30534">MTAQAASVHPTTRKPIVPSRVLLYAVLVLLTLAFVLPVYVALNTSLKSFEEVSQSGAFAPVQAPTLAAYLEAFGALKGGLLNSLLLALPATVLSALLGSMNGYVLSKWKFKGADTLFTLLLFGMFIPYQAILIPLFQFLQSIGLAGSLWALILVHIVYGIPITTLIFRNYYAGVPDALIEAAKIDGAGLLGIYRWVLFPLSLPGFVVVCIWQFTSIWNEFLFAVTLTSPATQPVTVALQGLGQGLISHYEVQMAGAVLAALPTLVVYILLGRYFVQGLLAGSVKG</sequence>
<dbReference type="InterPro" id="IPR035906">
    <property type="entry name" value="MetI-like_sf"/>
</dbReference>
<keyword evidence="3 5" id="KW-1133">Transmembrane helix</keyword>
<evidence type="ECO:0000256" key="3">
    <source>
        <dbReference type="ARBA" id="ARBA00022989"/>
    </source>
</evidence>
<dbReference type="PANTHER" id="PTHR43879:SF1">
    <property type="entry name" value="GLUCOSE IMPORT SYSTEM PERMEASE PROTEIN GLCU"/>
    <property type="match status" value="1"/>
</dbReference>
<comment type="caution">
    <text evidence="7">The sequence shown here is derived from an EMBL/GenBank/DDBJ whole genome shotgun (WGS) entry which is preliminary data.</text>
</comment>
<proteinExistence type="inferred from homology"/>
<dbReference type="PROSITE" id="PS50928">
    <property type="entry name" value="ABC_TM1"/>
    <property type="match status" value="1"/>
</dbReference>
<feature type="transmembrane region" description="Helical" evidence="5">
    <location>
        <begin position="116"/>
        <end position="136"/>
    </location>
</feature>
<feature type="domain" description="ABC transmembrane type-1" evidence="6">
    <location>
        <begin position="80"/>
        <end position="270"/>
    </location>
</feature>
<comment type="subcellular location">
    <subcellularLocation>
        <location evidence="5">Cell membrane</location>
        <topology evidence="5">Multi-pass membrane protein</topology>
    </subcellularLocation>
    <subcellularLocation>
        <location evidence="1">Membrane</location>
        <topology evidence="1">Multi-pass membrane protein</topology>
    </subcellularLocation>
</comment>
<gene>
    <name evidence="7" type="ORF">HNR42_001226</name>
</gene>
<dbReference type="PANTHER" id="PTHR43879">
    <property type="entry name" value="ABC TRANSPORTER PERMEASE PROTEIN"/>
    <property type="match status" value="1"/>
</dbReference>
<feature type="transmembrane region" description="Helical" evidence="5">
    <location>
        <begin position="84"/>
        <end position="104"/>
    </location>
</feature>
<dbReference type="CDD" id="cd06261">
    <property type="entry name" value="TM_PBP2"/>
    <property type="match status" value="1"/>
</dbReference>